<evidence type="ECO:0000256" key="1">
    <source>
        <dbReference type="SAM" id="MobiDB-lite"/>
    </source>
</evidence>
<accession>A0A0A9B824</accession>
<reference evidence="2" key="2">
    <citation type="journal article" date="2015" name="Data Brief">
        <title>Shoot transcriptome of the giant reed, Arundo donax.</title>
        <authorList>
            <person name="Barrero R.A."/>
            <person name="Guerrero F.D."/>
            <person name="Moolhuijzen P."/>
            <person name="Goolsby J.A."/>
            <person name="Tidwell J."/>
            <person name="Bellgard S.E."/>
            <person name="Bellgard M.I."/>
        </authorList>
    </citation>
    <scope>NUCLEOTIDE SEQUENCE</scope>
    <source>
        <tissue evidence="2">Shoot tissue taken approximately 20 cm above the soil surface</tissue>
    </source>
</reference>
<reference evidence="2" key="1">
    <citation type="submission" date="2014-09" db="EMBL/GenBank/DDBJ databases">
        <authorList>
            <person name="Magalhaes I.L.F."/>
            <person name="Oliveira U."/>
            <person name="Santos F.R."/>
            <person name="Vidigal T.H.D.A."/>
            <person name="Brescovit A.D."/>
            <person name="Santos A.J."/>
        </authorList>
    </citation>
    <scope>NUCLEOTIDE SEQUENCE</scope>
    <source>
        <tissue evidence="2">Shoot tissue taken approximately 20 cm above the soil surface</tissue>
    </source>
</reference>
<name>A0A0A9B824_ARUDO</name>
<feature type="region of interest" description="Disordered" evidence="1">
    <location>
        <begin position="78"/>
        <end position="99"/>
    </location>
</feature>
<organism evidence="2">
    <name type="scientific">Arundo donax</name>
    <name type="common">Giant reed</name>
    <name type="synonym">Donax arundinaceus</name>
    <dbReference type="NCBI Taxonomy" id="35708"/>
    <lineage>
        <taxon>Eukaryota</taxon>
        <taxon>Viridiplantae</taxon>
        <taxon>Streptophyta</taxon>
        <taxon>Embryophyta</taxon>
        <taxon>Tracheophyta</taxon>
        <taxon>Spermatophyta</taxon>
        <taxon>Magnoliopsida</taxon>
        <taxon>Liliopsida</taxon>
        <taxon>Poales</taxon>
        <taxon>Poaceae</taxon>
        <taxon>PACMAD clade</taxon>
        <taxon>Arundinoideae</taxon>
        <taxon>Arundineae</taxon>
        <taxon>Arundo</taxon>
    </lineage>
</organism>
<dbReference type="AlphaFoldDB" id="A0A0A9B824"/>
<protein>
    <submittedName>
        <fullName evidence="2">Uncharacterized protein</fullName>
    </submittedName>
</protein>
<evidence type="ECO:0000313" key="2">
    <source>
        <dbReference type="EMBL" id="JAD55442.1"/>
    </source>
</evidence>
<feature type="compositionally biased region" description="Polar residues" evidence="1">
    <location>
        <begin position="84"/>
        <end position="99"/>
    </location>
</feature>
<sequence length="140" mass="15968">MHTYNKKKIHMHHWTLEVCMRILSISCKIARLQDESINHASLMRSSQKKPGSFQPLSSLLFFIFFPFRGEITPSQTSLDHHTMLDSSKTTSSHLGDESSTVTKTIEDLLAMNSSAQDNRVEFSHFLHLSSNLTSNLTYKP</sequence>
<dbReference type="EMBL" id="GBRH01242453">
    <property type="protein sequence ID" value="JAD55442.1"/>
    <property type="molecule type" value="Transcribed_RNA"/>
</dbReference>
<proteinExistence type="predicted"/>